<organism evidence="1 2">
    <name type="scientific">Psychroserpens ponticola</name>
    <dbReference type="NCBI Taxonomy" id="2932268"/>
    <lineage>
        <taxon>Bacteria</taxon>
        <taxon>Pseudomonadati</taxon>
        <taxon>Bacteroidota</taxon>
        <taxon>Flavobacteriia</taxon>
        <taxon>Flavobacteriales</taxon>
        <taxon>Flavobacteriaceae</taxon>
        <taxon>Psychroserpens</taxon>
    </lineage>
</organism>
<protein>
    <submittedName>
        <fullName evidence="1">DUF2071 domain-containing protein</fullName>
    </submittedName>
</protein>
<dbReference type="Proteomes" id="UP001202717">
    <property type="component" value="Chromosome"/>
</dbReference>
<proteinExistence type="predicted"/>
<accession>A0ABY7RXM2</accession>
<dbReference type="InterPro" id="IPR018644">
    <property type="entry name" value="DUF2071"/>
</dbReference>
<keyword evidence="2" id="KW-1185">Reference proteome</keyword>
<evidence type="ECO:0000313" key="2">
    <source>
        <dbReference type="Proteomes" id="UP001202717"/>
    </source>
</evidence>
<evidence type="ECO:0000313" key="1">
    <source>
        <dbReference type="EMBL" id="WCO00991.1"/>
    </source>
</evidence>
<gene>
    <name evidence="1" type="ORF">MUN68_013040</name>
</gene>
<dbReference type="PANTHER" id="PTHR39186:SF1">
    <property type="entry name" value="DUF2071 DOMAIN-CONTAINING PROTEIN"/>
    <property type="match status" value="1"/>
</dbReference>
<dbReference type="EMBL" id="CP116221">
    <property type="protein sequence ID" value="WCO00991.1"/>
    <property type="molecule type" value="Genomic_DNA"/>
</dbReference>
<sequence length="232" mass="27744">MTFLNAYWKNLILINYEIDHKFLQPFVPKGTELDLFNGKCYISIVGFMFMNTKVLGMKLPYHVNFEEVNLRFYVKHKDKRGVVFIKEIVPKPLITFVANSIYHEHYQTAKMKHIWTKHGNYKQFEYLWKINNIWQSISVKTEKIFSEIIEDSEAHFITEHYYGYTKHKNKTFEYEVAHPSWRQLKVKDFKLNIDFRMNYGESFTFLNHVNPTSVLLAEGSDVSVKNKKTIHI</sequence>
<dbReference type="RefSeq" id="WP_249995995.1">
    <property type="nucleotide sequence ID" value="NZ_CP116221.1"/>
</dbReference>
<dbReference type="PANTHER" id="PTHR39186">
    <property type="entry name" value="DUF2071 FAMILY PROTEIN"/>
    <property type="match status" value="1"/>
</dbReference>
<dbReference type="Pfam" id="PF09844">
    <property type="entry name" value="DUF2071"/>
    <property type="match status" value="1"/>
</dbReference>
<reference evidence="1 2" key="1">
    <citation type="submission" date="2023-01" db="EMBL/GenBank/DDBJ databases">
        <title>Psychroserpens ponticola sp. nov., isolated from seawater.</title>
        <authorList>
            <person name="Kristyanto S."/>
            <person name="Jung J."/>
            <person name="Kim J.M."/>
            <person name="Jeon C.O."/>
        </authorList>
    </citation>
    <scope>NUCLEOTIDE SEQUENCE [LARGE SCALE GENOMIC DNA]</scope>
    <source>
        <strain evidence="1 2">MSW6</strain>
    </source>
</reference>
<name>A0ABY7RXM2_9FLAO</name>